<feature type="region of interest" description="Disordered" evidence="1">
    <location>
        <begin position="61"/>
        <end position="105"/>
    </location>
</feature>
<accession>A0A9Q0ZRA1</accession>
<feature type="compositionally biased region" description="Basic and acidic residues" evidence="1">
    <location>
        <begin position="67"/>
        <end position="87"/>
    </location>
</feature>
<name>A0A9Q0ZRA1_SALVM</name>
<dbReference type="Proteomes" id="UP001151529">
    <property type="component" value="Chromosome 6"/>
</dbReference>
<evidence type="ECO:0000313" key="3">
    <source>
        <dbReference type="Proteomes" id="UP001151529"/>
    </source>
</evidence>
<evidence type="ECO:0000313" key="2">
    <source>
        <dbReference type="EMBL" id="KAJ6743816.1"/>
    </source>
</evidence>
<evidence type="ECO:0000256" key="1">
    <source>
        <dbReference type="SAM" id="MobiDB-lite"/>
    </source>
</evidence>
<protein>
    <submittedName>
        <fullName evidence="2">Uncharacterized protein</fullName>
    </submittedName>
</protein>
<feature type="compositionally biased region" description="Polar residues" evidence="1">
    <location>
        <begin position="88"/>
        <end position="98"/>
    </location>
</feature>
<reference evidence="2" key="2">
    <citation type="journal article" date="2023" name="Int. J. Mol. Sci.">
        <title>De Novo Assembly and Annotation of 11 Diverse Shrub Willow (Salix) Genomes Reveals Novel Gene Organization in Sex-Linked Regions.</title>
        <authorList>
            <person name="Hyden B."/>
            <person name="Feng K."/>
            <person name="Yates T.B."/>
            <person name="Jawdy S."/>
            <person name="Cereghino C."/>
            <person name="Smart L.B."/>
            <person name="Muchero W."/>
        </authorList>
    </citation>
    <scope>NUCLEOTIDE SEQUENCE [LARGE SCALE GENOMIC DNA]</scope>
    <source>
        <tissue evidence="2">Shoot tip</tissue>
    </source>
</reference>
<comment type="caution">
    <text evidence="2">The sequence shown here is derived from an EMBL/GenBank/DDBJ whole genome shotgun (WGS) entry which is preliminary data.</text>
</comment>
<proteinExistence type="predicted"/>
<dbReference type="AlphaFoldDB" id="A0A9Q0ZRA1"/>
<organism evidence="2 3">
    <name type="scientific">Salix viminalis</name>
    <name type="common">Common osier</name>
    <name type="synonym">Basket willow</name>
    <dbReference type="NCBI Taxonomy" id="40686"/>
    <lineage>
        <taxon>Eukaryota</taxon>
        <taxon>Viridiplantae</taxon>
        <taxon>Streptophyta</taxon>
        <taxon>Embryophyta</taxon>
        <taxon>Tracheophyta</taxon>
        <taxon>Spermatophyta</taxon>
        <taxon>Magnoliopsida</taxon>
        <taxon>eudicotyledons</taxon>
        <taxon>Gunneridae</taxon>
        <taxon>Pentapetalae</taxon>
        <taxon>rosids</taxon>
        <taxon>fabids</taxon>
        <taxon>Malpighiales</taxon>
        <taxon>Salicaceae</taxon>
        <taxon>Saliceae</taxon>
        <taxon>Salix</taxon>
    </lineage>
</organism>
<dbReference type="EMBL" id="JAPFFL010000002">
    <property type="protein sequence ID" value="KAJ6743816.1"/>
    <property type="molecule type" value="Genomic_DNA"/>
</dbReference>
<reference evidence="2" key="1">
    <citation type="submission" date="2022-11" db="EMBL/GenBank/DDBJ databases">
        <authorList>
            <person name="Hyden B.L."/>
            <person name="Feng K."/>
            <person name="Yates T."/>
            <person name="Jawdy S."/>
            <person name="Smart L.B."/>
            <person name="Muchero W."/>
        </authorList>
    </citation>
    <scope>NUCLEOTIDE SEQUENCE</scope>
    <source>
        <tissue evidence="2">Shoot tip</tissue>
    </source>
</reference>
<gene>
    <name evidence="2" type="ORF">OIU85_017719</name>
</gene>
<keyword evidence="3" id="KW-1185">Reference proteome</keyword>
<sequence>MVVKSDLETGPINFVLAGMKQDSLFPSPSEEILSISSSEGLSLPDYTDFLGAWRKKHLLAKRPSRSRNTERFNQDGDLPEKKQKGSDRQQNQTETLQRAQAEEMQ</sequence>